<dbReference type="Proteomes" id="UP000325411">
    <property type="component" value="Unassembled WGS sequence"/>
</dbReference>
<sequence>MREQGGNEAENLTICIGLSIVLLGLFYLIRVTIIPSSLVIGVSFAGFCLTSVDFFDEMYYYEKNKNLKSSIINGLLYLFAAMGIIVMPNLKMDMISNKDALDTLSTGVSVATLGYVFMITGFRNKRISQEQQIQQKRYVQRVEELERQIQLLKENENKKVGA</sequence>
<feature type="transmembrane region" description="Helical" evidence="2">
    <location>
        <begin position="35"/>
        <end position="55"/>
    </location>
</feature>
<evidence type="ECO:0000256" key="1">
    <source>
        <dbReference type="SAM" id="Coils"/>
    </source>
</evidence>
<evidence type="ECO:0000313" key="8">
    <source>
        <dbReference type="Proteomes" id="UP001221338"/>
    </source>
</evidence>
<feature type="transmembrane region" description="Helical" evidence="2">
    <location>
        <begin position="12"/>
        <end position="29"/>
    </location>
</feature>
<evidence type="ECO:0000313" key="3">
    <source>
        <dbReference type="EMBL" id="KAA8481162.1"/>
    </source>
</evidence>
<keyword evidence="2" id="KW-0472">Membrane</keyword>
<evidence type="ECO:0000313" key="7">
    <source>
        <dbReference type="Proteomes" id="UP000325411"/>
    </source>
</evidence>
<keyword evidence="8" id="KW-1185">Reference proteome</keyword>
<feature type="transmembrane region" description="Helical" evidence="2">
    <location>
        <begin position="104"/>
        <end position="122"/>
    </location>
</feature>
<dbReference type="EMBL" id="FWYW01000092">
    <property type="protein sequence ID" value="SME39025.1"/>
    <property type="molecule type" value="Genomic_DNA"/>
</dbReference>
<dbReference type="Proteomes" id="UP001221338">
    <property type="component" value="Unassembled WGS sequence"/>
</dbReference>
<feature type="coiled-coil region" evidence="1">
    <location>
        <begin position="128"/>
        <end position="162"/>
    </location>
</feature>
<gene>
    <name evidence="5" type="ORF">BACERE00174_05153</name>
    <name evidence="3" type="ORF">FYW06_04965</name>
    <name evidence="4" type="ORF">P6U22_05660</name>
</gene>
<reference evidence="5 6" key="1">
    <citation type="submission" date="2017-04" db="EMBL/GenBank/DDBJ databases">
        <authorList>
            <person name="Criscuolo A."/>
        </authorList>
    </citation>
    <scope>NUCLEOTIDE SEQUENCE [LARGE SCALE GENOMIC DNA]</scope>
    <source>
        <strain evidence="5">16-00174</strain>
    </source>
</reference>
<evidence type="ECO:0000313" key="5">
    <source>
        <dbReference type="EMBL" id="SME39025.1"/>
    </source>
</evidence>
<evidence type="ECO:0000256" key="2">
    <source>
        <dbReference type="SAM" id="Phobius"/>
    </source>
</evidence>
<reference evidence="3 7" key="2">
    <citation type="submission" date="2019-09" db="EMBL/GenBank/DDBJ databases">
        <authorList>
            <person name="Geng P."/>
            <person name="Wan X."/>
            <person name="Zhou G."/>
            <person name="Yuan Z."/>
            <person name="Hu X."/>
        </authorList>
    </citation>
    <scope>NUCLEOTIDE SEQUENCE [LARGE SCALE GENOMIC DNA]</scope>
    <source>
        <strain evidence="3 7">EFR-4</strain>
    </source>
</reference>
<evidence type="ECO:0000313" key="4">
    <source>
        <dbReference type="EMBL" id="MDG0940688.1"/>
    </source>
</evidence>
<protein>
    <submittedName>
        <fullName evidence="3">Uncharacterized protein</fullName>
    </submittedName>
</protein>
<name>A0A5M9H2M8_9BACI</name>
<evidence type="ECO:0000313" key="6">
    <source>
        <dbReference type="Proteomes" id="UP000194422"/>
    </source>
</evidence>
<dbReference type="AlphaFoldDB" id="A0A5M9H2M8"/>
<reference evidence="4 8" key="3">
    <citation type="submission" date="2023-03" db="EMBL/GenBank/DDBJ databases">
        <title>Genetic diversity of Bacillus cereus sensu lato isolates from Slovenia.</title>
        <authorList>
            <person name="Abdelli M."/>
        </authorList>
    </citation>
    <scope>NUCLEOTIDE SEQUENCE [LARGE SCALE GENOMIC DNA]</scope>
    <source>
        <strain evidence="4 8">SIBC61B</strain>
    </source>
</reference>
<dbReference type="Proteomes" id="UP000194422">
    <property type="component" value="Unassembled WGS sequence"/>
</dbReference>
<dbReference type="EMBL" id="VXCE01000001">
    <property type="protein sequence ID" value="KAA8481162.1"/>
    <property type="molecule type" value="Genomic_DNA"/>
</dbReference>
<proteinExistence type="predicted"/>
<organism evidence="3 7">
    <name type="scientific">Bacillus paranthracis</name>
    <dbReference type="NCBI Taxonomy" id="2026186"/>
    <lineage>
        <taxon>Bacteria</taxon>
        <taxon>Bacillati</taxon>
        <taxon>Bacillota</taxon>
        <taxon>Bacilli</taxon>
        <taxon>Bacillales</taxon>
        <taxon>Bacillaceae</taxon>
        <taxon>Bacillus</taxon>
        <taxon>Bacillus cereus group</taxon>
    </lineage>
</organism>
<comment type="caution">
    <text evidence="3">The sequence shown here is derived from an EMBL/GenBank/DDBJ whole genome shotgun (WGS) entry which is preliminary data.</text>
</comment>
<accession>A0A5M9H2M8</accession>
<dbReference type="RefSeq" id="WP_001209076.1">
    <property type="nucleotide sequence ID" value="NZ_CP040880.1"/>
</dbReference>
<keyword evidence="1" id="KW-0175">Coiled coil</keyword>
<keyword evidence="2" id="KW-1133">Transmembrane helix</keyword>
<feature type="transmembrane region" description="Helical" evidence="2">
    <location>
        <begin position="75"/>
        <end position="92"/>
    </location>
</feature>
<keyword evidence="2" id="KW-0812">Transmembrane</keyword>
<dbReference type="EMBL" id="JARPRV010000002">
    <property type="protein sequence ID" value="MDG0940688.1"/>
    <property type="molecule type" value="Genomic_DNA"/>
</dbReference>